<protein>
    <submittedName>
        <fullName evidence="3">Tripartite tricarboxylate transporter substrate binding protein</fullName>
    </submittedName>
</protein>
<dbReference type="InterPro" id="IPR005064">
    <property type="entry name" value="BUG"/>
</dbReference>
<feature type="chain" id="PRO_5007141845" evidence="2">
    <location>
        <begin position="30"/>
        <end position="331"/>
    </location>
</feature>
<dbReference type="SUPFAM" id="SSF53850">
    <property type="entry name" value="Periplasmic binding protein-like II"/>
    <property type="match status" value="1"/>
</dbReference>
<keyword evidence="2" id="KW-0732">Signal</keyword>
<accession>A0A109XVQ8</accession>
<dbReference type="InterPro" id="IPR042100">
    <property type="entry name" value="Bug_dom1"/>
</dbReference>
<evidence type="ECO:0000256" key="1">
    <source>
        <dbReference type="ARBA" id="ARBA00006987"/>
    </source>
</evidence>
<dbReference type="CDD" id="cd13578">
    <property type="entry name" value="PBP2_Bug27"/>
    <property type="match status" value="1"/>
</dbReference>
<dbReference type="Gene3D" id="3.40.190.150">
    <property type="entry name" value="Bordetella uptake gene, domain 1"/>
    <property type="match status" value="1"/>
</dbReference>
<dbReference type="Pfam" id="PF03401">
    <property type="entry name" value="TctC"/>
    <property type="match status" value="1"/>
</dbReference>
<feature type="signal peptide" evidence="2">
    <location>
        <begin position="1"/>
        <end position="29"/>
    </location>
</feature>
<dbReference type="PANTHER" id="PTHR42928">
    <property type="entry name" value="TRICARBOXYLATE-BINDING PROTEIN"/>
    <property type="match status" value="1"/>
</dbReference>
<dbReference type="PIRSF" id="PIRSF017082">
    <property type="entry name" value="YflP"/>
    <property type="match status" value="1"/>
</dbReference>
<proteinExistence type="inferred from homology"/>
<comment type="similarity">
    <text evidence="1">Belongs to the UPF0065 (bug) family.</text>
</comment>
<evidence type="ECO:0000256" key="2">
    <source>
        <dbReference type="SAM" id="SignalP"/>
    </source>
</evidence>
<evidence type="ECO:0000313" key="3">
    <source>
        <dbReference type="EMBL" id="AMG35873.1"/>
    </source>
</evidence>
<reference evidence="4" key="1">
    <citation type="submission" date="2015-12" db="EMBL/GenBank/DDBJ databases">
        <title>FDA dAtabase for Regulatory Grade micrObial Sequences (FDA-ARGOS): Supporting development and validation of Infectious Disease Dx tests.</title>
        <authorList>
            <person name="Case J."/>
            <person name="Tallon L."/>
            <person name="Sadzewicz L."/>
            <person name="Sengamalay N."/>
            <person name="Ott S."/>
            <person name="Godinez A."/>
            <person name="Nagaraj S."/>
            <person name="Nadendla S."/>
            <person name="Sichtig H."/>
        </authorList>
    </citation>
    <scope>NUCLEOTIDE SEQUENCE [LARGE SCALE GENOMIC DNA]</scope>
    <source>
        <strain evidence="4">FDAARGOS_147</strain>
    </source>
</reference>
<sequence>MSDLRLRPRRALLLSLLALCTGAAAPALAADAYPDKPIRLIVPYPPGGATDVIGRVLAQELTGALGQSVIVENRAGAAGNIGADQVAKAQPDGYTLLMGALTSHSINAALYRGRVTYDVEKSFAPVSIVGTVPLVFVVNPSVQANDLKQLIALAKSRPGYITMGSAGNGSPQHLAGEMFKRTAGVDILHVPYKGSGPAMTDLMGGQVLSMIETVPAAQASIKAGKLRALAVTSAQRVEALPDVPTAAEAGLPGFEVSSMFGIVAPAGTPTPVIDRLNGELKKILAKPAVKASLLNQGAIAEWTTPADAGARVSAELARWTKVIDEAGVKPE</sequence>
<dbReference type="RefSeq" id="WP_061071657.1">
    <property type="nucleotide sequence ID" value="NZ_CP014060.2"/>
</dbReference>
<organism evidence="3 4">
    <name type="scientific">Alcaligenes xylosoxydans xylosoxydans</name>
    <name type="common">Achromobacter xylosoxidans</name>
    <dbReference type="NCBI Taxonomy" id="85698"/>
    <lineage>
        <taxon>Bacteria</taxon>
        <taxon>Pseudomonadati</taxon>
        <taxon>Pseudomonadota</taxon>
        <taxon>Betaproteobacteria</taxon>
        <taxon>Burkholderiales</taxon>
        <taxon>Alcaligenaceae</taxon>
        <taxon>Achromobacter</taxon>
    </lineage>
</organism>
<name>A0A109XVQ8_ALCXX</name>
<dbReference type="AlphaFoldDB" id="A0A109XVQ8"/>
<dbReference type="PANTHER" id="PTHR42928:SF5">
    <property type="entry name" value="BLR1237 PROTEIN"/>
    <property type="match status" value="1"/>
</dbReference>
<gene>
    <name evidence="3" type="ORF">AL504_07390</name>
</gene>
<evidence type="ECO:0000313" key="4">
    <source>
        <dbReference type="Proteomes" id="UP000060602"/>
    </source>
</evidence>
<dbReference type="Proteomes" id="UP000060602">
    <property type="component" value="Chromosome"/>
</dbReference>
<dbReference type="Gene3D" id="3.40.190.10">
    <property type="entry name" value="Periplasmic binding protein-like II"/>
    <property type="match status" value="1"/>
</dbReference>
<dbReference type="EMBL" id="CP014060">
    <property type="protein sequence ID" value="AMG35873.1"/>
    <property type="molecule type" value="Genomic_DNA"/>
</dbReference>